<dbReference type="InterPro" id="IPR015655">
    <property type="entry name" value="PP2C"/>
</dbReference>
<dbReference type="InterPro" id="IPR036457">
    <property type="entry name" value="PPM-type-like_dom_sf"/>
</dbReference>
<evidence type="ECO:0000313" key="10">
    <source>
        <dbReference type="Proteomes" id="UP001153069"/>
    </source>
</evidence>
<evidence type="ECO:0000313" key="9">
    <source>
        <dbReference type="EMBL" id="CAB9498863.1"/>
    </source>
</evidence>
<dbReference type="GO" id="GO:0004722">
    <property type="term" value="F:protein serine/threonine phosphatase activity"/>
    <property type="evidence" value="ECO:0007669"/>
    <property type="project" value="InterPro"/>
</dbReference>
<dbReference type="GO" id="GO:0046872">
    <property type="term" value="F:metal ion binding"/>
    <property type="evidence" value="ECO:0007669"/>
    <property type="project" value="UniProtKB-KW"/>
</dbReference>
<feature type="region of interest" description="Disordered" evidence="6">
    <location>
        <begin position="259"/>
        <end position="304"/>
    </location>
</feature>
<dbReference type="InterPro" id="IPR001849">
    <property type="entry name" value="PH_domain"/>
</dbReference>
<dbReference type="SUPFAM" id="SSF81606">
    <property type="entry name" value="PP2C-like"/>
    <property type="match status" value="1"/>
</dbReference>
<evidence type="ECO:0000256" key="5">
    <source>
        <dbReference type="RuleBase" id="RU003465"/>
    </source>
</evidence>
<dbReference type="PROSITE" id="PS51746">
    <property type="entry name" value="PPM_2"/>
    <property type="match status" value="1"/>
</dbReference>
<comment type="caution">
    <text evidence="9">The sequence shown here is derived from an EMBL/GenBank/DDBJ whole genome shotgun (WGS) entry which is preliminary data.</text>
</comment>
<dbReference type="EMBL" id="CAICTM010000047">
    <property type="protein sequence ID" value="CAB9498863.1"/>
    <property type="molecule type" value="Genomic_DNA"/>
</dbReference>
<dbReference type="AlphaFoldDB" id="A0A9N8H1R8"/>
<dbReference type="SUPFAM" id="SSF50729">
    <property type="entry name" value="PH domain-like"/>
    <property type="match status" value="1"/>
</dbReference>
<keyword evidence="4 5" id="KW-0904">Protein phosphatase</keyword>
<feature type="compositionally biased region" description="Polar residues" evidence="6">
    <location>
        <begin position="295"/>
        <end position="304"/>
    </location>
</feature>
<evidence type="ECO:0000256" key="2">
    <source>
        <dbReference type="ARBA" id="ARBA00022723"/>
    </source>
</evidence>
<dbReference type="InterPro" id="IPR000222">
    <property type="entry name" value="PP2C_BS"/>
</dbReference>
<dbReference type="Gene3D" id="3.60.40.10">
    <property type="entry name" value="PPM-type phosphatase domain"/>
    <property type="match status" value="1"/>
</dbReference>
<feature type="compositionally biased region" description="Polar residues" evidence="6">
    <location>
        <begin position="580"/>
        <end position="600"/>
    </location>
</feature>
<feature type="domain" description="PPM-type phosphatase" evidence="8">
    <location>
        <begin position="849"/>
        <end position="1244"/>
    </location>
</feature>
<feature type="region of interest" description="Disordered" evidence="6">
    <location>
        <begin position="630"/>
        <end position="737"/>
    </location>
</feature>
<dbReference type="GO" id="GO:0016020">
    <property type="term" value="C:membrane"/>
    <property type="evidence" value="ECO:0007669"/>
    <property type="project" value="UniProtKB-SubCell"/>
</dbReference>
<dbReference type="GO" id="GO:0016301">
    <property type="term" value="F:kinase activity"/>
    <property type="evidence" value="ECO:0007669"/>
    <property type="project" value="UniProtKB-KW"/>
</dbReference>
<feature type="region of interest" description="Disordered" evidence="6">
    <location>
        <begin position="1"/>
        <end position="34"/>
    </location>
</feature>
<proteinExistence type="inferred from homology"/>
<protein>
    <submittedName>
        <fullName evidence="9">Linked kinase-associated serine/threonine phosphatase 2C</fullName>
    </submittedName>
</protein>
<feature type="domain" description="PH" evidence="7">
    <location>
        <begin position="322"/>
        <end position="496"/>
    </location>
</feature>
<keyword evidence="2" id="KW-0479">Metal-binding</keyword>
<dbReference type="CDD" id="cd00143">
    <property type="entry name" value="PP2Cc"/>
    <property type="match status" value="1"/>
</dbReference>
<feature type="region of interest" description="Disordered" evidence="6">
    <location>
        <begin position="557"/>
        <end position="607"/>
    </location>
</feature>
<comment type="similarity">
    <text evidence="5">Belongs to the PP2C family.</text>
</comment>
<keyword evidence="9" id="KW-0418">Kinase</keyword>
<keyword evidence="10" id="KW-1185">Reference proteome</keyword>
<name>A0A9N8H1R8_9STRA</name>
<evidence type="ECO:0000256" key="3">
    <source>
        <dbReference type="ARBA" id="ARBA00022801"/>
    </source>
</evidence>
<dbReference type="Proteomes" id="UP001153069">
    <property type="component" value="Unassembled WGS sequence"/>
</dbReference>
<evidence type="ECO:0000256" key="1">
    <source>
        <dbReference type="ARBA" id="ARBA00004170"/>
    </source>
</evidence>
<evidence type="ECO:0000256" key="4">
    <source>
        <dbReference type="ARBA" id="ARBA00022912"/>
    </source>
</evidence>
<dbReference type="SMART" id="SM00332">
    <property type="entry name" value="PP2Cc"/>
    <property type="match status" value="1"/>
</dbReference>
<reference evidence="9" key="1">
    <citation type="submission" date="2020-06" db="EMBL/GenBank/DDBJ databases">
        <authorList>
            <consortium name="Plant Systems Biology data submission"/>
        </authorList>
    </citation>
    <scope>NUCLEOTIDE SEQUENCE</scope>
    <source>
        <strain evidence="9">D6</strain>
    </source>
</reference>
<keyword evidence="9" id="KW-0808">Transferase</keyword>
<feature type="compositionally biased region" description="Basic residues" evidence="6">
    <location>
        <begin position="563"/>
        <end position="573"/>
    </location>
</feature>
<comment type="subcellular location">
    <subcellularLocation>
        <location evidence="1">Membrane</location>
        <topology evidence="1">Peripheral membrane protein</topology>
    </subcellularLocation>
</comment>
<dbReference type="PROSITE" id="PS50003">
    <property type="entry name" value="PH_DOMAIN"/>
    <property type="match status" value="1"/>
</dbReference>
<feature type="compositionally biased region" description="Low complexity" evidence="6">
    <location>
        <begin position="706"/>
        <end position="716"/>
    </location>
</feature>
<dbReference type="InterPro" id="IPR001932">
    <property type="entry name" value="PPM-type_phosphatase-like_dom"/>
</dbReference>
<evidence type="ECO:0000256" key="6">
    <source>
        <dbReference type="SAM" id="MobiDB-lite"/>
    </source>
</evidence>
<feature type="region of interest" description="Disordered" evidence="6">
    <location>
        <begin position="754"/>
        <end position="790"/>
    </location>
</feature>
<accession>A0A9N8H1R8</accession>
<evidence type="ECO:0000259" key="7">
    <source>
        <dbReference type="PROSITE" id="PS50003"/>
    </source>
</evidence>
<dbReference type="PROSITE" id="PS01032">
    <property type="entry name" value="PPM_1"/>
    <property type="match status" value="1"/>
</dbReference>
<gene>
    <name evidence="9" type="ORF">SEMRO_47_G027830.1</name>
</gene>
<dbReference type="OrthoDB" id="10264738at2759"/>
<organism evidence="9 10">
    <name type="scientific">Seminavis robusta</name>
    <dbReference type="NCBI Taxonomy" id="568900"/>
    <lineage>
        <taxon>Eukaryota</taxon>
        <taxon>Sar</taxon>
        <taxon>Stramenopiles</taxon>
        <taxon>Ochrophyta</taxon>
        <taxon>Bacillariophyta</taxon>
        <taxon>Bacillariophyceae</taxon>
        <taxon>Bacillariophycidae</taxon>
        <taxon>Naviculales</taxon>
        <taxon>Naviculaceae</taxon>
        <taxon>Seminavis</taxon>
    </lineage>
</organism>
<evidence type="ECO:0000259" key="8">
    <source>
        <dbReference type="PROSITE" id="PS51746"/>
    </source>
</evidence>
<feature type="compositionally biased region" description="Polar residues" evidence="6">
    <location>
        <begin position="721"/>
        <end position="735"/>
    </location>
</feature>
<keyword evidence="3 5" id="KW-0378">Hydrolase</keyword>
<dbReference type="Pfam" id="PF00481">
    <property type="entry name" value="PP2C"/>
    <property type="match status" value="2"/>
</dbReference>
<dbReference type="PANTHER" id="PTHR47992">
    <property type="entry name" value="PROTEIN PHOSPHATASE"/>
    <property type="match status" value="1"/>
</dbReference>
<feature type="compositionally biased region" description="Low complexity" evidence="6">
    <location>
        <begin position="267"/>
        <end position="284"/>
    </location>
</feature>
<sequence length="1248" mass="135290">MMPPPRPPRLSTNSRQVPISDEPSSPIPGDEGQLARSLGAAFGGLTGGVLPLHRQISEVTSITHSGYLFKRSNKPYQQVSPFPVHSLEISVDVDDTTNHFDSVPNGGLVAEITPILNPKPSSLEDAFSRESLTTFATTNGDNNHLQQSLSHRPLHLETDDPSYPALPTLVTPPLVPLWNDITGSISTKATDRDDFQTETPSDSQAARKAALEESLNCAAAFFGFGLEAAFQPVPLVAQAAPSRVVTNDTDTNVSASDIIADFNGDTPQPQKQQPQEQSQRQHQQTRSAPIKVNATRDSTGSFGHNIQRRCSAPCVYDNHASPGGEDGTLNSTRSRPSDYVDPKDGHLWRSKYCVLEDGILYFYRNAGDADAQEAKKERQSSGLLTDDTFAQPDADAAADLSRSPMASRSCIVLPGFDGTSVSGSNSDAESNFMWEKRVALNCVGAVRSAETEYGVNAFELLAVDDDDDGFTNKLVLKAPKPDDMSEWLFQFHRSLASFVRNMVDLVGATPSYALGDIHHPAFQLEPLGHVVQSPLRSFNLPACSPRFLNKHMQSPSVAALSHGHGRSQLRRRRADFGSKGLSSQSVHSVPTTPMSQSPTQLPFPLSHMTSTKSNLAAAVSNASLVTPLKHGGDLMLPEADSEPRQAPEIDDSSPPELSAPKSANPPETDRPPAPASGSKYVAPHLRKKGAYVPPHLRNKDPKEGAAKPAPKKYVPPHLRNKNSSNGTDNSNNIKSNILGPRSLSLAEKERVESAFASSASNGHASVVKEDEWQGKTTNEPEPAKSLKLGGCADPQVIDGSILDSVYIPRKASRVGKVPTNAYGGFGGVKTGDGGPESEPEIPASSLQWEIGAVSECGIRETNEDSYLVTNNVVETFSDLLPGSLRPTYWHSAHEHQSGLFCVFDGHGGNQAARFAAEKLPRFLYDESLDHDPSIEVDPATTEEILRRAIRKLDDAFCQLCVEDEREWESGSTALIATLVNGHLVIASLGDCRGVLSRLVEDGQGQHASLAEQNEWNELDAENGVIGSERCFWREVAEVHSPSRKDEKERIEQAGGWTTTEKEIPISQLQRMDFCDEDVIGILKRCLQGKYDNSQSSKECSSAPQRILHISRVCGELAVSRAIGDRDFKAACNNPSIGDTGEEKWECTLFLPFPDDHDRHFVGDLVSGKPDFSSIRVGEAGIQGEFLLLACDGLWDVIDVDDAVRVTRGLLFEKKLPAKQAAARLAELAIHLGSSDNVTIIVVNFTSKA</sequence>
<feature type="region of interest" description="Disordered" evidence="6">
    <location>
        <begin position="321"/>
        <end position="340"/>
    </location>
</feature>